<comment type="caution">
    <text evidence="8">The sequence shown here is derived from an EMBL/GenBank/DDBJ whole genome shotgun (WGS) entry which is preliminary data.</text>
</comment>
<evidence type="ECO:0000313" key="9">
    <source>
        <dbReference type="Proteomes" id="UP000675781"/>
    </source>
</evidence>
<keyword evidence="3" id="KW-1015">Disulfide bond</keyword>
<dbReference type="InterPro" id="IPR011050">
    <property type="entry name" value="Pectin_lyase_fold/virulence"/>
</dbReference>
<evidence type="ECO:0000313" key="8">
    <source>
        <dbReference type="EMBL" id="MBR7838859.1"/>
    </source>
</evidence>
<sequence length="531" mass="55051">MPLAQTTMFRKQGARRGRLTRPLTFLMALALTLGFCVTGLLASAGPAQAVGSVVAYPLLNVDQYSNYTSSPVPDPNISMTVGGTPVNVQDNLDSAQTRFAMSGPQTVVITDTAGVTSAAVRPAAFGMQPVVSGDTITFTLPQPEDFAAEINGAKDALLVFADPLEVSPPQLVDSDVVNVTGFSGVNTTGSTETSALQAAINYVSANSSTTPILYFPPGVYRTATLEIGSNVQLYLSSGAVLLADGTEGDYTQLPGTVGYPSSAILAVRGASNVKIFGRGVVDGDGYNLQTAYGPVMGIFGLFTDGGTSNLTVNDVMFTNSVMWQTSIQGSYDLAFTNVKFNNPQGNIGNQDDAFKINGDYNVTFTGGWLSSRDDSITFAAVGAEAIYNTSNINMSGTVIDSLGTASAVIRFADLGSGQTMTGMNVSNIYDISYGRGMELRADGGNSPYQNSWGSGTVISNWDVENPAPLVHFGSSGSADVTVSGITISNMTMAGGSGGGQTSGTPRTPGTTSISRTSRSAGSWPRTSAPWG</sequence>
<keyword evidence="2 6" id="KW-0378">Hydrolase</keyword>
<dbReference type="SUPFAM" id="SSF51126">
    <property type="entry name" value="Pectin lyase-like"/>
    <property type="match status" value="1"/>
</dbReference>
<reference evidence="8" key="1">
    <citation type="submission" date="2021-04" db="EMBL/GenBank/DDBJ databases">
        <title>Genome based classification of Actinospica acidithermotolerans sp. nov., an actinobacterium isolated from an Indonesian hot spring.</title>
        <authorList>
            <person name="Kusuma A.B."/>
            <person name="Putra K.E."/>
            <person name="Nafisah S."/>
            <person name="Loh J."/>
            <person name="Nouioui I."/>
            <person name="Goodfellow M."/>
        </authorList>
    </citation>
    <scope>NUCLEOTIDE SEQUENCE</scope>
    <source>
        <strain evidence="8">CSCA 57</strain>
    </source>
</reference>
<evidence type="ECO:0000256" key="1">
    <source>
        <dbReference type="ARBA" id="ARBA00008834"/>
    </source>
</evidence>
<keyword evidence="4" id="KW-0325">Glycoprotein</keyword>
<dbReference type="InterPro" id="IPR012334">
    <property type="entry name" value="Pectin_lyas_fold"/>
</dbReference>
<gene>
    <name evidence="8" type="ORF">KDL01_36670</name>
</gene>
<dbReference type="Pfam" id="PF00295">
    <property type="entry name" value="Glyco_hydro_28"/>
    <property type="match status" value="1"/>
</dbReference>
<name>A0A941ISS4_9ACTN</name>
<proteinExistence type="inferred from homology"/>
<dbReference type="GO" id="GO:0046576">
    <property type="term" value="F:rhamnogalacturonan alpha-L-rhamnopyranosyl-(1-&gt;4)-alpha-D-galactopyranosyluronide lyase activity"/>
    <property type="evidence" value="ECO:0007669"/>
    <property type="project" value="UniProtKB-ARBA"/>
</dbReference>
<dbReference type="PANTHER" id="PTHR31736">
    <property type="match status" value="1"/>
</dbReference>
<evidence type="ECO:0000256" key="6">
    <source>
        <dbReference type="RuleBase" id="RU361169"/>
    </source>
</evidence>
<evidence type="ECO:0000256" key="5">
    <source>
        <dbReference type="ARBA" id="ARBA00023295"/>
    </source>
</evidence>
<dbReference type="InterPro" id="IPR000743">
    <property type="entry name" value="Glyco_hydro_28"/>
</dbReference>
<organism evidence="8 9">
    <name type="scientific">Actinospica durhamensis</name>
    <dbReference type="NCBI Taxonomy" id="1508375"/>
    <lineage>
        <taxon>Bacteria</taxon>
        <taxon>Bacillati</taxon>
        <taxon>Actinomycetota</taxon>
        <taxon>Actinomycetes</taxon>
        <taxon>Catenulisporales</taxon>
        <taxon>Actinospicaceae</taxon>
        <taxon>Actinospica</taxon>
    </lineage>
</organism>
<evidence type="ECO:0000256" key="3">
    <source>
        <dbReference type="ARBA" id="ARBA00023157"/>
    </source>
</evidence>
<dbReference type="Proteomes" id="UP000675781">
    <property type="component" value="Unassembled WGS sequence"/>
</dbReference>
<keyword evidence="9" id="KW-1185">Reference proteome</keyword>
<accession>A0A941ISS4</accession>
<dbReference type="PANTHER" id="PTHR31736:SF19">
    <property type="entry name" value="PECTIN LYASE SUPERFAMILY PROTEIN-RELATED"/>
    <property type="match status" value="1"/>
</dbReference>
<protein>
    <recommendedName>
        <fullName evidence="10">Pectate lyase superfamily protein domain-containing protein</fullName>
    </recommendedName>
</protein>
<evidence type="ECO:0000256" key="2">
    <source>
        <dbReference type="ARBA" id="ARBA00022801"/>
    </source>
</evidence>
<dbReference type="GO" id="GO:0004650">
    <property type="term" value="F:polygalacturonase activity"/>
    <property type="evidence" value="ECO:0007669"/>
    <property type="project" value="InterPro"/>
</dbReference>
<dbReference type="Gene3D" id="2.160.20.10">
    <property type="entry name" value="Single-stranded right-handed beta-helix, Pectin lyase-like"/>
    <property type="match status" value="1"/>
</dbReference>
<dbReference type="RefSeq" id="WP_212533309.1">
    <property type="nucleotide sequence ID" value="NZ_JAGSOG010000340.1"/>
</dbReference>
<evidence type="ECO:0008006" key="10">
    <source>
        <dbReference type="Google" id="ProtNLM"/>
    </source>
</evidence>
<dbReference type="EMBL" id="JAGSOG010000340">
    <property type="protein sequence ID" value="MBR7838859.1"/>
    <property type="molecule type" value="Genomic_DNA"/>
</dbReference>
<comment type="similarity">
    <text evidence="1 6">Belongs to the glycosyl hydrolase 28 family.</text>
</comment>
<dbReference type="AlphaFoldDB" id="A0A941ISS4"/>
<feature type="compositionally biased region" description="Low complexity" evidence="7">
    <location>
        <begin position="502"/>
        <end position="522"/>
    </location>
</feature>
<dbReference type="GO" id="GO:0005975">
    <property type="term" value="P:carbohydrate metabolic process"/>
    <property type="evidence" value="ECO:0007669"/>
    <property type="project" value="InterPro"/>
</dbReference>
<feature type="region of interest" description="Disordered" evidence="7">
    <location>
        <begin position="491"/>
        <end position="531"/>
    </location>
</feature>
<keyword evidence="5 6" id="KW-0326">Glycosidase</keyword>
<evidence type="ECO:0000256" key="7">
    <source>
        <dbReference type="SAM" id="MobiDB-lite"/>
    </source>
</evidence>
<evidence type="ECO:0000256" key="4">
    <source>
        <dbReference type="ARBA" id="ARBA00023180"/>
    </source>
</evidence>